<name>A0A6L3W155_9ACTN</name>
<accession>A0A6L3W155</accession>
<evidence type="ECO:0000313" key="2">
    <source>
        <dbReference type="Proteomes" id="UP000483004"/>
    </source>
</evidence>
<comment type="caution">
    <text evidence="1">The sequence shown here is derived from an EMBL/GenBank/DDBJ whole genome shotgun (WGS) entry which is preliminary data.</text>
</comment>
<reference evidence="1 2" key="1">
    <citation type="submission" date="2019-09" db="EMBL/GenBank/DDBJ databases">
        <title>Actinomadura physcomitrii sp. nov., a novel actinomycete isolated from moss [Physcomitrium sphaericum (Ludw) Fuernr].</title>
        <authorList>
            <person name="Liu C."/>
            <person name="Zhuang X."/>
        </authorList>
    </citation>
    <scope>NUCLEOTIDE SEQUENCE [LARGE SCALE GENOMIC DNA]</scope>
    <source>
        <strain evidence="1 2">CYP1-1B</strain>
    </source>
</reference>
<dbReference type="AlphaFoldDB" id="A0A6L3W155"/>
<organism evidence="1 2">
    <name type="scientific">Actinomadura montaniterrae</name>
    <dbReference type="NCBI Taxonomy" id="1803903"/>
    <lineage>
        <taxon>Bacteria</taxon>
        <taxon>Bacillati</taxon>
        <taxon>Actinomycetota</taxon>
        <taxon>Actinomycetes</taxon>
        <taxon>Streptosporangiales</taxon>
        <taxon>Thermomonosporaceae</taxon>
        <taxon>Actinomadura</taxon>
    </lineage>
</organism>
<keyword evidence="2" id="KW-1185">Reference proteome</keyword>
<dbReference type="Proteomes" id="UP000483004">
    <property type="component" value="Unassembled WGS sequence"/>
</dbReference>
<protein>
    <submittedName>
        <fullName evidence="1">Uncharacterized protein</fullName>
    </submittedName>
</protein>
<sequence length="259" mass="27444">MRLREQADDEPQIRPVQPVLLLGLLLPAAAAICYPFRHRILAAATAGMPVLSASTGGPDSRPVPFTYRPSLDPFAVPALALAGSGAADSARVLALSALDEHGDSSLVVLPRPDAGRLFGLAEDELLDENAAGLFIPGNLDAALAYLETELAIRRNAGTPAARRLLLVADCAEEAGRITALLDRHPGGLSAVLLGPWPGVQAVVDDDGLVDAPATLAAHLPQRLPAMSRTEARDRLHAAIARQAKDRRRPPGRRYNSRRT</sequence>
<proteinExistence type="predicted"/>
<dbReference type="EMBL" id="WBMR01000010">
    <property type="protein sequence ID" value="KAB2387898.1"/>
    <property type="molecule type" value="Genomic_DNA"/>
</dbReference>
<evidence type="ECO:0000313" key="1">
    <source>
        <dbReference type="EMBL" id="KAB2387898.1"/>
    </source>
</evidence>
<gene>
    <name evidence="1" type="ORF">F9B16_05865</name>
</gene>
<dbReference type="OrthoDB" id="3463619at2"/>